<dbReference type="Pfam" id="PF00251">
    <property type="entry name" value="Glyco_hydro_32N"/>
    <property type="match status" value="1"/>
</dbReference>
<dbReference type="GO" id="GO:0004575">
    <property type="term" value="F:sucrose alpha-glucosidase activity"/>
    <property type="evidence" value="ECO:0007669"/>
    <property type="project" value="TreeGrafter"/>
</dbReference>
<keyword evidence="3 4" id="KW-0326">Glycosidase</keyword>
<dbReference type="Gene3D" id="2.115.10.20">
    <property type="entry name" value="Glycosyl hydrolase domain, family 43"/>
    <property type="match status" value="1"/>
</dbReference>
<proteinExistence type="inferred from homology"/>
<gene>
    <name evidence="7" type="ORF">D1164_01440</name>
</gene>
<evidence type="ECO:0000256" key="2">
    <source>
        <dbReference type="ARBA" id="ARBA00022801"/>
    </source>
</evidence>
<dbReference type="InterPro" id="IPR013320">
    <property type="entry name" value="ConA-like_dom_sf"/>
</dbReference>
<comment type="similarity">
    <text evidence="1 4">Belongs to the glycosyl hydrolase 32 family.</text>
</comment>
<dbReference type="SUPFAM" id="SSF49899">
    <property type="entry name" value="Concanavalin A-like lectins/glucanases"/>
    <property type="match status" value="1"/>
</dbReference>
<dbReference type="OrthoDB" id="9759709at2"/>
<dbReference type="Pfam" id="PF08244">
    <property type="entry name" value="Glyco_hydro_32C"/>
    <property type="match status" value="1"/>
</dbReference>
<dbReference type="RefSeq" id="WP_119348145.1">
    <property type="nucleotide sequence ID" value="NZ_QWET01000001.1"/>
</dbReference>
<evidence type="ECO:0000256" key="3">
    <source>
        <dbReference type="ARBA" id="ARBA00023295"/>
    </source>
</evidence>
<feature type="domain" description="Glycosyl hydrolase family 32 N-terminal" evidence="5">
    <location>
        <begin position="126"/>
        <end position="413"/>
    </location>
</feature>
<keyword evidence="2 4" id="KW-0378">Hydrolase</keyword>
<protein>
    <submittedName>
        <fullName evidence="7">2,6-beta-D-fructofuranosidase</fullName>
    </submittedName>
</protein>
<sequence length="560" mass="64634">MNRKTTLLILILMTTLLASAQQRLLKKEFLVTNQYLLFPIDNGASKSRMNLSVGNLNTYFDICLASDSGKVDFWVYLDVGRFMKEKLIISTSLDNHLEKGFDLLLFDDKIKTLVPIYSEKLRPQLHFSCKRGWNSDPNGLVYYDGEYHMFYQHDPFGWKKSLASWGHAVSKDLIHWEELPVVLFPDSMGMIKSGSAVVDFNNTASFQNGKEKVIVAAYTAGPEYGKVSLIDSIEASRQCLAYSNDRGRTFTKYKGNPVLPLSKRKLWFNSRDPKIFWYEPDSNWVMVLFEGLGHSIYTSGNLKDWKYESHVKEFWECPELFELPVDGNPENKKWVMYSASGNYKIGNFDGKQFIPETDKIRYSIYRDMYAGQTFNDEPNGRRIQVLWGKTIAEGMPFNQMITFPTELSLKTHREGVRMHANPIKEISTLYKKSYKYGSFVFDKELLINDFQSKLLHIKLDIKTLSAIIFSVTVNGYKFTYDGNFSKLNDAFIPLIDAEKLKLEFIIDVNSIEVYINDGLYVMMIPYDSSDKQPEILFSPTIGKTTIVENLEVHELESIWK</sequence>
<evidence type="ECO:0000313" key="7">
    <source>
        <dbReference type="EMBL" id="RIH67121.1"/>
    </source>
</evidence>
<dbReference type="CDD" id="cd18622">
    <property type="entry name" value="GH32_Inu-like"/>
    <property type="match status" value="1"/>
</dbReference>
<dbReference type="InterPro" id="IPR001362">
    <property type="entry name" value="Glyco_hydro_32"/>
</dbReference>
<evidence type="ECO:0000259" key="5">
    <source>
        <dbReference type="Pfam" id="PF00251"/>
    </source>
</evidence>
<dbReference type="InterPro" id="IPR023296">
    <property type="entry name" value="Glyco_hydro_beta-prop_sf"/>
</dbReference>
<dbReference type="PANTHER" id="PTHR42800:SF1">
    <property type="entry name" value="EXOINULINASE INUD (AFU_ORTHOLOGUE AFUA_5G00480)"/>
    <property type="match status" value="1"/>
</dbReference>
<evidence type="ECO:0000259" key="6">
    <source>
        <dbReference type="Pfam" id="PF08244"/>
    </source>
</evidence>
<evidence type="ECO:0000313" key="8">
    <source>
        <dbReference type="Proteomes" id="UP000266441"/>
    </source>
</evidence>
<feature type="domain" description="Glycosyl hydrolase family 32 C-terminal" evidence="6">
    <location>
        <begin position="477"/>
        <end position="553"/>
    </location>
</feature>
<accession>A0A399DAB9</accession>
<dbReference type="Proteomes" id="UP000266441">
    <property type="component" value="Unassembled WGS sequence"/>
</dbReference>
<dbReference type="SUPFAM" id="SSF75005">
    <property type="entry name" value="Arabinanase/levansucrase/invertase"/>
    <property type="match status" value="1"/>
</dbReference>
<dbReference type="InterPro" id="IPR013148">
    <property type="entry name" value="Glyco_hydro_32_N"/>
</dbReference>
<dbReference type="AlphaFoldDB" id="A0A399DAB9"/>
<dbReference type="Gene3D" id="2.60.120.560">
    <property type="entry name" value="Exo-inulinase, domain 1"/>
    <property type="match status" value="1"/>
</dbReference>
<name>A0A399DAB9_9BACT</name>
<evidence type="ECO:0000256" key="4">
    <source>
        <dbReference type="RuleBase" id="RU362110"/>
    </source>
</evidence>
<dbReference type="PANTHER" id="PTHR42800">
    <property type="entry name" value="EXOINULINASE INUD (AFU_ORTHOLOGUE AFUA_5G00480)"/>
    <property type="match status" value="1"/>
</dbReference>
<dbReference type="SMART" id="SM00640">
    <property type="entry name" value="Glyco_32"/>
    <property type="match status" value="1"/>
</dbReference>
<evidence type="ECO:0000256" key="1">
    <source>
        <dbReference type="ARBA" id="ARBA00009902"/>
    </source>
</evidence>
<dbReference type="GO" id="GO:0005987">
    <property type="term" value="P:sucrose catabolic process"/>
    <property type="evidence" value="ECO:0007669"/>
    <property type="project" value="TreeGrafter"/>
</dbReference>
<reference evidence="7 8" key="1">
    <citation type="journal article" date="2015" name="Int. J. Syst. Evol. Microbiol.">
        <title>Mariniphaga sediminis sp. nov., isolated from coastal sediment.</title>
        <authorList>
            <person name="Wang F.Q."/>
            <person name="Shen Q.Y."/>
            <person name="Chen G.J."/>
            <person name="Du Z.J."/>
        </authorList>
    </citation>
    <scope>NUCLEOTIDE SEQUENCE [LARGE SCALE GENOMIC DNA]</scope>
    <source>
        <strain evidence="7 8">SY21</strain>
    </source>
</reference>
<keyword evidence="8" id="KW-1185">Reference proteome</keyword>
<dbReference type="GO" id="GO:0005737">
    <property type="term" value="C:cytoplasm"/>
    <property type="evidence" value="ECO:0007669"/>
    <property type="project" value="TreeGrafter"/>
</dbReference>
<dbReference type="EMBL" id="QWET01000001">
    <property type="protein sequence ID" value="RIH67121.1"/>
    <property type="molecule type" value="Genomic_DNA"/>
</dbReference>
<dbReference type="InterPro" id="IPR013189">
    <property type="entry name" value="Glyco_hydro_32_C"/>
</dbReference>
<comment type="caution">
    <text evidence="7">The sequence shown here is derived from an EMBL/GenBank/DDBJ whole genome shotgun (WGS) entry which is preliminary data.</text>
</comment>
<organism evidence="7 8">
    <name type="scientific">Mariniphaga sediminis</name>
    <dbReference type="NCBI Taxonomy" id="1628158"/>
    <lineage>
        <taxon>Bacteria</taxon>
        <taxon>Pseudomonadati</taxon>
        <taxon>Bacteroidota</taxon>
        <taxon>Bacteroidia</taxon>
        <taxon>Marinilabiliales</taxon>
        <taxon>Prolixibacteraceae</taxon>
        <taxon>Mariniphaga</taxon>
    </lineage>
</organism>